<feature type="transmembrane region" description="Helical" evidence="9">
    <location>
        <begin position="12"/>
        <end position="32"/>
    </location>
</feature>
<evidence type="ECO:0000256" key="1">
    <source>
        <dbReference type="ARBA" id="ARBA00004141"/>
    </source>
</evidence>
<comment type="similarity">
    <text evidence="2">Belongs to the oligopeptide OPT transporter family.</text>
</comment>
<evidence type="ECO:0000256" key="2">
    <source>
        <dbReference type="ARBA" id="ARBA00008807"/>
    </source>
</evidence>
<dbReference type="NCBIfam" id="TIGR00728">
    <property type="entry name" value="OPT_sfam"/>
    <property type="match status" value="1"/>
</dbReference>
<feature type="transmembrane region" description="Helical" evidence="9">
    <location>
        <begin position="139"/>
        <end position="159"/>
    </location>
</feature>
<accession>A0A1U7LHA6</accession>
<organism evidence="10 11">
    <name type="scientific">Neolecta irregularis (strain DAH-3)</name>
    <dbReference type="NCBI Taxonomy" id="1198029"/>
    <lineage>
        <taxon>Eukaryota</taxon>
        <taxon>Fungi</taxon>
        <taxon>Dikarya</taxon>
        <taxon>Ascomycota</taxon>
        <taxon>Taphrinomycotina</taxon>
        <taxon>Neolectales</taxon>
        <taxon>Neolectaceae</taxon>
        <taxon>Neolecta</taxon>
    </lineage>
</organism>
<evidence type="ECO:0000256" key="8">
    <source>
        <dbReference type="ARBA" id="ARBA00023136"/>
    </source>
</evidence>
<dbReference type="GO" id="GO:0016020">
    <property type="term" value="C:membrane"/>
    <property type="evidence" value="ECO:0007669"/>
    <property type="project" value="UniProtKB-SubCell"/>
</dbReference>
<keyword evidence="4 9" id="KW-0812">Transmembrane</keyword>
<evidence type="ECO:0000256" key="3">
    <source>
        <dbReference type="ARBA" id="ARBA00022448"/>
    </source>
</evidence>
<evidence type="ECO:0000313" key="10">
    <source>
        <dbReference type="EMBL" id="OLL22029.1"/>
    </source>
</evidence>
<evidence type="ECO:0000256" key="9">
    <source>
        <dbReference type="SAM" id="Phobius"/>
    </source>
</evidence>
<dbReference type="OrthoDB" id="9986677at2759"/>
<sequence>MGSPLMFPWFAQANYFGAFILMVWIILPSLYYTNTWWGQYMPLYSSSLFDNTGAPYNVTRIVNSDYSFNLTAFKQYSPIMLPPSYALTYAISFGGIVSLITHVFLYYRHQIVRQWKSSLSEIDDIHFKLMQRYKEVPHWWYAATFIVCLTASIFTLEYYHTQMRWYGLTVIIIIAGVMFVPVGIITAITNTTPSIFLVCQIIAGYMFPGHPVANNLMVTYGYISTTQGMTFAGDLKLGHYMKIPPRTMFTVQFIGTIIGAFVQIGVLNWLFHNIDGMCTLTAEDGFTCPYAKIHFNGSIIWYIHLIH</sequence>
<proteinExistence type="inferred from homology"/>
<evidence type="ECO:0000256" key="4">
    <source>
        <dbReference type="ARBA" id="ARBA00022692"/>
    </source>
</evidence>
<dbReference type="OMA" id="PRTINLY"/>
<comment type="subcellular location">
    <subcellularLocation>
        <location evidence="1">Membrane</location>
        <topology evidence="1">Multi-pass membrane protein</topology>
    </subcellularLocation>
</comment>
<dbReference type="InterPro" id="IPR004648">
    <property type="entry name" value="Oligpept_transpt"/>
</dbReference>
<evidence type="ECO:0000256" key="6">
    <source>
        <dbReference type="ARBA" id="ARBA00022927"/>
    </source>
</evidence>
<feature type="transmembrane region" description="Helical" evidence="9">
    <location>
        <begin position="165"/>
        <end position="188"/>
    </location>
</feature>
<reference evidence="10 11" key="1">
    <citation type="submission" date="2016-04" db="EMBL/GenBank/DDBJ databases">
        <title>Evolutionary innovation and constraint leading to complex multicellularity in the Ascomycota.</title>
        <authorList>
            <person name="Cisse O."/>
            <person name="Nguyen A."/>
            <person name="Hewitt D.A."/>
            <person name="Jedd G."/>
            <person name="Stajich J.E."/>
        </authorList>
    </citation>
    <scope>NUCLEOTIDE SEQUENCE [LARGE SCALE GENOMIC DNA]</scope>
    <source>
        <strain evidence="10 11">DAH-3</strain>
    </source>
</reference>
<keyword evidence="8 9" id="KW-0472">Membrane</keyword>
<feature type="transmembrane region" description="Helical" evidence="9">
    <location>
        <begin position="195"/>
        <end position="213"/>
    </location>
</feature>
<name>A0A1U7LHA6_NEOID</name>
<dbReference type="Proteomes" id="UP000186594">
    <property type="component" value="Unassembled WGS sequence"/>
</dbReference>
<comment type="caution">
    <text evidence="10">The sequence shown here is derived from an EMBL/GenBank/DDBJ whole genome shotgun (WGS) entry which is preliminary data.</text>
</comment>
<keyword evidence="6" id="KW-0653">Protein transport</keyword>
<keyword evidence="5" id="KW-0571">Peptide transport</keyword>
<feature type="transmembrane region" description="Helical" evidence="9">
    <location>
        <begin position="249"/>
        <end position="271"/>
    </location>
</feature>
<dbReference type="PANTHER" id="PTHR22601">
    <property type="entry name" value="ISP4 LIKE PROTEIN"/>
    <property type="match status" value="1"/>
</dbReference>
<evidence type="ECO:0000313" key="11">
    <source>
        <dbReference type="Proteomes" id="UP000186594"/>
    </source>
</evidence>
<dbReference type="GO" id="GO:0035673">
    <property type="term" value="F:oligopeptide transmembrane transporter activity"/>
    <property type="evidence" value="ECO:0007669"/>
    <property type="project" value="InterPro"/>
</dbReference>
<feature type="transmembrane region" description="Helical" evidence="9">
    <location>
        <begin position="86"/>
        <end position="107"/>
    </location>
</feature>
<keyword evidence="3" id="KW-0813">Transport</keyword>
<dbReference type="EMBL" id="LXFE01004014">
    <property type="protein sequence ID" value="OLL22029.1"/>
    <property type="molecule type" value="Genomic_DNA"/>
</dbReference>
<keyword evidence="7 9" id="KW-1133">Transmembrane helix</keyword>
<dbReference type="Pfam" id="PF03169">
    <property type="entry name" value="OPT"/>
    <property type="match status" value="1"/>
</dbReference>
<evidence type="ECO:0000256" key="5">
    <source>
        <dbReference type="ARBA" id="ARBA00022856"/>
    </source>
</evidence>
<keyword evidence="11" id="KW-1185">Reference proteome</keyword>
<gene>
    <name evidence="10" type="ORF">NEOLI_003747</name>
</gene>
<protein>
    <submittedName>
        <fullName evidence="10">Glutathione transporter 1</fullName>
    </submittedName>
</protein>
<dbReference type="GO" id="GO:0015031">
    <property type="term" value="P:protein transport"/>
    <property type="evidence" value="ECO:0007669"/>
    <property type="project" value="UniProtKB-KW"/>
</dbReference>
<evidence type="ECO:0000256" key="7">
    <source>
        <dbReference type="ARBA" id="ARBA00022989"/>
    </source>
</evidence>
<dbReference type="AlphaFoldDB" id="A0A1U7LHA6"/>
<dbReference type="InterPro" id="IPR004813">
    <property type="entry name" value="OPT"/>
</dbReference>